<dbReference type="PANTHER" id="PTHR40111:SF1">
    <property type="entry name" value="CEPHALOSPORIN-C DEACETYLASE"/>
    <property type="match status" value="1"/>
</dbReference>
<protein>
    <submittedName>
        <fullName evidence="2">Acetylxylan esterase</fullName>
    </submittedName>
</protein>
<dbReference type="PANTHER" id="PTHR40111">
    <property type="entry name" value="CEPHALOSPORIN-C DEACETYLASE"/>
    <property type="match status" value="1"/>
</dbReference>
<comment type="caution">
    <text evidence="2">The sequence shown here is derived from an EMBL/GenBank/DDBJ whole genome shotgun (WGS) entry which is preliminary data.</text>
</comment>
<evidence type="ECO:0000259" key="1">
    <source>
        <dbReference type="Pfam" id="PF05448"/>
    </source>
</evidence>
<evidence type="ECO:0000313" key="2">
    <source>
        <dbReference type="EMBL" id="MDP4098371.1"/>
    </source>
</evidence>
<dbReference type="EMBL" id="JAPCKK010000020">
    <property type="protein sequence ID" value="MDP4098371.1"/>
    <property type="molecule type" value="Genomic_DNA"/>
</dbReference>
<proteinExistence type="predicted"/>
<dbReference type="Gene3D" id="3.40.50.1820">
    <property type="entry name" value="alpha/beta hydrolase"/>
    <property type="match status" value="1"/>
</dbReference>
<dbReference type="InterPro" id="IPR008391">
    <property type="entry name" value="AXE1_dom"/>
</dbReference>
<sequence>MNAIEKRINDLTHYSPDLTAPADLNAFWERSLREANAESVFADKTPVPTPYPYMEVFHITYKGWDDTPLHAWYIRPAFANEKKLPCVVLFHSYAGGKGYPEQYASWLMLGFAVLAMDVRGQGGETGNGLDSGYGTVKGWVTQGILSKDTCYYKAITIDAIKAVNWVSEQPDVDSAKIAVCGASQGGGLALMVSALSRKPSVAVANIPNMCHMDFGILNSTSSLSEAAEFVHRFPEHLDKVLNTLSYFDMLNLGSRITIPVMVSVGLKDTVCMPETVFAAYNRMTTEKHIEVYPFTGHAVEAYQQRKTAEFIADYFKI</sequence>
<evidence type="ECO:0000313" key="3">
    <source>
        <dbReference type="Proteomes" id="UP001241848"/>
    </source>
</evidence>
<name>A0ABT9FUI9_9BACL</name>
<reference evidence="2 3" key="1">
    <citation type="submission" date="2022-10" db="EMBL/GenBank/DDBJ databases">
        <title>Paenibacillus description and whole genome data of maize root bacterial community.</title>
        <authorList>
            <person name="Marton D."/>
            <person name="Farkas M."/>
            <person name="Cserhati M."/>
        </authorList>
    </citation>
    <scope>NUCLEOTIDE SEQUENCE [LARGE SCALE GENOMIC DNA]</scope>
    <source>
        <strain evidence="2 3">P96</strain>
    </source>
</reference>
<dbReference type="RefSeq" id="WP_305755992.1">
    <property type="nucleotide sequence ID" value="NZ_JAPCKK010000020.1"/>
</dbReference>
<accession>A0ABT9FUI9</accession>
<dbReference type="Proteomes" id="UP001241848">
    <property type="component" value="Unassembled WGS sequence"/>
</dbReference>
<feature type="domain" description="Acetyl xylan esterase" evidence="1">
    <location>
        <begin position="1"/>
        <end position="312"/>
    </location>
</feature>
<dbReference type="InterPro" id="IPR029058">
    <property type="entry name" value="AB_hydrolase_fold"/>
</dbReference>
<keyword evidence="3" id="KW-1185">Reference proteome</keyword>
<dbReference type="SUPFAM" id="SSF53474">
    <property type="entry name" value="alpha/beta-Hydrolases"/>
    <property type="match status" value="1"/>
</dbReference>
<dbReference type="Pfam" id="PF05448">
    <property type="entry name" value="AXE1"/>
    <property type="match status" value="1"/>
</dbReference>
<gene>
    <name evidence="2" type="ORF">OIN60_16565</name>
</gene>
<dbReference type="InterPro" id="IPR039069">
    <property type="entry name" value="CE7"/>
</dbReference>
<organism evidence="2 3">
    <name type="scientific">Paenibacillus zeirhizosphaerae</name>
    <dbReference type="NCBI Taxonomy" id="2987519"/>
    <lineage>
        <taxon>Bacteria</taxon>
        <taxon>Bacillati</taxon>
        <taxon>Bacillota</taxon>
        <taxon>Bacilli</taxon>
        <taxon>Bacillales</taxon>
        <taxon>Paenibacillaceae</taxon>
        <taxon>Paenibacillus</taxon>
    </lineage>
</organism>